<evidence type="ECO:0000313" key="2">
    <source>
        <dbReference type="Proteomes" id="UP000033423"/>
    </source>
</evidence>
<protein>
    <submittedName>
        <fullName evidence="1">Uncharacterized protein</fullName>
    </submittedName>
</protein>
<dbReference type="AlphaFoldDB" id="A0A0F3GYK3"/>
<keyword evidence="2" id="KW-1185">Reference proteome</keyword>
<gene>
    <name evidence="1" type="ORF">MBAV_000752</name>
</gene>
<sequence>MIQQSFLLIFSQTPFTDLTEEHREMLDKIGINAWDLIQANSGGHKCITNISGLNYLGRSKRPPQGQYRYDSEKDDSPSVKFTKMIAQEFEKKLKEKIAESK</sequence>
<proteinExistence type="predicted"/>
<evidence type="ECO:0000313" key="1">
    <source>
        <dbReference type="EMBL" id="KJU87054.1"/>
    </source>
</evidence>
<organism evidence="1 2">
    <name type="scientific">Candidatus Magnetobacterium bavaricum</name>
    <dbReference type="NCBI Taxonomy" id="29290"/>
    <lineage>
        <taxon>Bacteria</taxon>
        <taxon>Pseudomonadati</taxon>
        <taxon>Nitrospirota</taxon>
        <taxon>Thermodesulfovibrionia</taxon>
        <taxon>Thermodesulfovibrionales</taxon>
        <taxon>Candidatus Magnetobacteriaceae</taxon>
        <taxon>Candidatus Magnetobacterium</taxon>
    </lineage>
</organism>
<dbReference type="EMBL" id="LACI01000339">
    <property type="protein sequence ID" value="KJU87054.1"/>
    <property type="molecule type" value="Genomic_DNA"/>
</dbReference>
<comment type="caution">
    <text evidence="1">The sequence shown here is derived from an EMBL/GenBank/DDBJ whole genome shotgun (WGS) entry which is preliminary data.</text>
</comment>
<name>A0A0F3GYK3_9BACT</name>
<accession>A0A0F3GYK3</accession>
<dbReference type="Proteomes" id="UP000033423">
    <property type="component" value="Unassembled WGS sequence"/>
</dbReference>
<reference evidence="1 2" key="1">
    <citation type="submission" date="2015-02" db="EMBL/GenBank/DDBJ databases">
        <title>Single-cell genomics of uncultivated deep-branching MTB reveals a conserved set of magnetosome genes.</title>
        <authorList>
            <person name="Kolinko S."/>
            <person name="Richter M."/>
            <person name="Glockner F.O."/>
            <person name="Brachmann A."/>
            <person name="Schuler D."/>
        </authorList>
    </citation>
    <scope>NUCLEOTIDE SEQUENCE [LARGE SCALE GENOMIC DNA]</scope>
    <source>
        <strain evidence="1">TM-1</strain>
    </source>
</reference>